<dbReference type="Proteomes" id="UP000018733">
    <property type="component" value="Unassembled WGS sequence"/>
</dbReference>
<proteinExistence type="predicted"/>
<evidence type="ECO:0000313" key="2">
    <source>
        <dbReference type="Proteomes" id="UP000018733"/>
    </source>
</evidence>
<dbReference type="AlphaFoldDB" id="V8QN32"/>
<reference evidence="1 2" key="1">
    <citation type="journal article" date="2014" name="Genome Announc.">
        <title>Draft Genome Sequence of Advenella kashmirensis Strain W13003, a Polycyclic Aromatic Hydrocarbon-Degrading Bacterium.</title>
        <authorList>
            <person name="Wang X."/>
            <person name="Jin D."/>
            <person name="Zhou L."/>
            <person name="Wu L."/>
            <person name="An W."/>
            <person name="Zhao L."/>
        </authorList>
    </citation>
    <scope>NUCLEOTIDE SEQUENCE [LARGE SCALE GENOMIC DNA]</scope>
    <source>
        <strain evidence="1 2">W13003</strain>
    </source>
</reference>
<dbReference type="HOGENOM" id="CLU_899552_0_0_4"/>
<name>V8QN32_9BURK</name>
<dbReference type="EMBL" id="AYXT01000012">
    <property type="protein sequence ID" value="ETF01391.1"/>
    <property type="molecule type" value="Genomic_DNA"/>
</dbReference>
<keyword evidence="2" id="KW-1185">Reference proteome</keyword>
<dbReference type="InterPro" id="IPR021254">
    <property type="entry name" value="DUF2806"/>
</dbReference>
<comment type="caution">
    <text evidence="1">The sequence shown here is derived from an EMBL/GenBank/DDBJ whole genome shotgun (WGS) entry which is preliminary data.</text>
</comment>
<organism evidence="1 2">
    <name type="scientific">Advenella kashmirensis W13003</name>
    <dbReference type="NCBI Taxonomy" id="1424334"/>
    <lineage>
        <taxon>Bacteria</taxon>
        <taxon>Pseudomonadati</taxon>
        <taxon>Pseudomonadota</taxon>
        <taxon>Betaproteobacteria</taxon>
        <taxon>Burkholderiales</taxon>
        <taxon>Alcaligenaceae</taxon>
    </lineage>
</organism>
<evidence type="ECO:0008006" key="3">
    <source>
        <dbReference type="Google" id="ProtNLM"/>
    </source>
</evidence>
<sequence length="321" mass="36345">MASDPTGGIIATIFGTAAKGLDYFGSAAKIRRDSPELIKHNVANYIAMEAAKDHVERLRQGLIEEQLKPDGRKEPYIYGLELVDLNQKADALQKEMNVSKSVQHALEVLQQSKSEPTEEQIDPDWSFKWKDYASHVSSDEMRMLWGKILAGELERPGRFSFNTLHVMSRLGKNDAEIFLNLASLATWETERAFLITEDNIFYEYGVPYLTQLELEDLGLLLSAGSVRRFKDGYWFHIGGGQAIVIKNKGDKTPEVHTKLFTQAGRELLNLVQADANLDYFQKIGACVANKLKCEFIIAKHIQIEGTRLRWSRDTEIRIAPQ</sequence>
<dbReference type="OrthoDB" id="886161at2"/>
<dbReference type="RefSeq" id="WP_024006410.1">
    <property type="nucleotide sequence ID" value="NZ_KI650981.1"/>
</dbReference>
<gene>
    <name evidence="1" type="ORF">W822_17360</name>
</gene>
<dbReference type="Pfam" id="PF10987">
    <property type="entry name" value="DUF2806"/>
    <property type="match status" value="1"/>
</dbReference>
<dbReference type="PATRIC" id="fig|1424334.3.peg.3488"/>
<dbReference type="STRING" id="1424334.W822_17360"/>
<accession>V8QN32</accession>
<evidence type="ECO:0000313" key="1">
    <source>
        <dbReference type="EMBL" id="ETF01391.1"/>
    </source>
</evidence>
<protein>
    <recommendedName>
        <fullName evidence="3">DUF2806 domain-containing protein</fullName>
    </recommendedName>
</protein>
<dbReference type="eggNOG" id="ENOG5031CQ5">
    <property type="taxonomic scope" value="Bacteria"/>
</dbReference>